<proteinExistence type="predicted"/>
<sequence length="305" mass="32634">MNQCLINFPSFLVLADRFLLFGCCSPGLFPVVVSAPVGLLFRLVFPWLILVSVGLLTGGFPVAVLLPFGLPVAYFSVQVRLLLWASRGVFPASVCLLPGDLPLAVLCPGWHGFSYVMNLPMPTSSSGDEIFQVDEFDVGKGGSKQNAKACGYVWLGAVGSRWFIKAMNQCLINFPSFLVLADRFLLFGCCSPGLFPVAVSAPVGLLFRLVFPWLILVSVGLLIGGLPVAVLLPFGLPVAYFSVQVRLLLWASRGVFSASVCLLPGDLPLAVLCPGQRVADVNQASRALSLASFGAVFLLSFKAIF</sequence>
<evidence type="ECO:0000313" key="2">
    <source>
        <dbReference type="EMBL" id="KAL0927669.1"/>
    </source>
</evidence>
<evidence type="ECO:0008006" key="4">
    <source>
        <dbReference type="Google" id="ProtNLM"/>
    </source>
</evidence>
<feature type="transmembrane region" description="Helical" evidence="1">
    <location>
        <begin position="285"/>
        <end position="304"/>
    </location>
</feature>
<keyword evidence="3" id="KW-1185">Reference proteome</keyword>
<dbReference type="EMBL" id="JANQDX010000002">
    <property type="protein sequence ID" value="KAL0927669.1"/>
    <property type="molecule type" value="Genomic_DNA"/>
</dbReference>
<feature type="transmembrane region" description="Helical" evidence="1">
    <location>
        <begin position="213"/>
        <end position="235"/>
    </location>
</feature>
<organism evidence="2 3">
    <name type="scientific">Dendrobium thyrsiflorum</name>
    <name type="common">Pinecone-like raceme dendrobium</name>
    <name type="synonym">Orchid</name>
    <dbReference type="NCBI Taxonomy" id="117978"/>
    <lineage>
        <taxon>Eukaryota</taxon>
        <taxon>Viridiplantae</taxon>
        <taxon>Streptophyta</taxon>
        <taxon>Embryophyta</taxon>
        <taxon>Tracheophyta</taxon>
        <taxon>Spermatophyta</taxon>
        <taxon>Magnoliopsida</taxon>
        <taxon>Liliopsida</taxon>
        <taxon>Asparagales</taxon>
        <taxon>Orchidaceae</taxon>
        <taxon>Epidendroideae</taxon>
        <taxon>Malaxideae</taxon>
        <taxon>Dendrobiinae</taxon>
        <taxon>Dendrobium</taxon>
    </lineage>
</organism>
<keyword evidence="1" id="KW-0812">Transmembrane</keyword>
<feature type="transmembrane region" description="Helical" evidence="1">
    <location>
        <begin position="47"/>
        <end position="77"/>
    </location>
</feature>
<evidence type="ECO:0000256" key="1">
    <source>
        <dbReference type="SAM" id="Phobius"/>
    </source>
</evidence>
<accession>A0ABD0VR47</accession>
<dbReference type="Proteomes" id="UP001552299">
    <property type="component" value="Unassembled WGS sequence"/>
</dbReference>
<feature type="transmembrane region" description="Helical" evidence="1">
    <location>
        <begin position="247"/>
        <end position="265"/>
    </location>
</feature>
<evidence type="ECO:0000313" key="3">
    <source>
        <dbReference type="Proteomes" id="UP001552299"/>
    </source>
</evidence>
<feature type="transmembrane region" description="Helical" evidence="1">
    <location>
        <begin position="18"/>
        <end position="41"/>
    </location>
</feature>
<keyword evidence="1" id="KW-1133">Transmembrane helix</keyword>
<feature type="transmembrane region" description="Helical" evidence="1">
    <location>
        <begin position="184"/>
        <end position="207"/>
    </location>
</feature>
<reference evidence="2 3" key="1">
    <citation type="journal article" date="2024" name="Plant Biotechnol. J.">
        <title>Dendrobium thyrsiflorum genome and its molecular insights into genes involved in important horticultural traits.</title>
        <authorList>
            <person name="Chen B."/>
            <person name="Wang J.Y."/>
            <person name="Zheng P.J."/>
            <person name="Li K.L."/>
            <person name="Liang Y.M."/>
            <person name="Chen X.F."/>
            <person name="Zhang C."/>
            <person name="Zhao X."/>
            <person name="He X."/>
            <person name="Zhang G.Q."/>
            <person name="Liu Z.J."/>
            <person name="Xu Q."/>
        </authorList>
    </citation>
    <scope>NUCLEOTIDE SEQUENCE [LARGE SCALE GENOMIC DNA]</scope>
    <source>
        <strain evidence="2">GZMU011</strain>
    </source>
</reference>
<protein>
    <recommendedName>
        <fullName evidence="4">Transmembrane protein</fullName>
    </recommendedName>
</protein>
<dbReference type="AlphaFoldDB" id="A0ABD0VR47"/>
<name>A0ABD0VR47_DENTH</name>
<comment type="caution">
    <text evidence="2">The sequence shown here is derived from an EMBL/GenBank/DDBJ whole genome shotgun (WGS) entry which is preliminary data.</text>
</comment>
<keyword evidence="1" id="KW-0472">Membrane</keyword>
<gene>
    <name evidence="2" type="ORF">M5K25_001867</name>
</gene>